<evidence type="ECO:0000256" key="5">
    <source>
        <dbReference type="ARBA" id="ARBA00022989"/>
    </source>
</evidence>
<feature type="transmembrane region" description="Helical" evidence="8">
    <location>
        <begin position="306"/>
        <end position="326"/>
    </location>
</feature>
<feature type="transmembrane region" description="Helical" evidence="8">
    <location>
        <begin position="35"/>
        <end position="54"/>
    </location>
</feature>
<feature type="transmembrane region" description="Helical" evidence="8">
    <location>
        <begin position="216"/>
        <end position="235"/>
    </location>
</feature>
<keyword evidence="3 11" id="KW-0808">Transferase</keyword>
<dbReference type="RefSeq" id="WP_165234163.1">
    <property type="nucleotide sequence ID" value="NZ_CP049257.1"/>
</dbReference>
<dbReference type="InterPro" id="IPR036514">
    <property type="entry name" value="SGNH_hydro_sf"/>
</dbReference>
<proteinExistence type="predicted"/>
<dbReference type="Gene3D" id="3.40.50.1110">
    <property type="entry name" value="SGNH hydrolase"/>
    <property type="match status" value="1"/>
</dbReference>
<dbReference type="PANTHER" id="PTHR23028:SF53">
    <property type="entry name" value="ACYL_TRANSF_3 DOMAIN-CONTAINING PROTEIN"/>
    <property type="match status" value="1"/>
</dbReference>
<name>A0A6G6WF38_9ACTN</name>
<keyword evidence="5 8" id="KW-1133">Transmembrane helix</keyword>
<dbReference type="SUPFAM" id="SSF52266">
    <property type="entry name" value="SGNH hydrolase"/>
    <property type="match status" value="1"/>
</dbReference>
<dbReference type="InterPro" id="IPR002656">
    <property type="entry name" value="Acyl_transf_3_dom"/>
</dbReference>
<comment type="subcellular location">
    <subcellularLocation>
        <location evidence="1">Cell membrane</location>
        <topology evidence="1">Multi-pass membrane protein</topology>
    </subcellularLocation>
</comment>
<evidence type="ECO:0000256" key="6">
    <source>
        <dbReference type="ARBA" id="ARBA00023136"/>
    </source>
</evidence>
<keyword evidence="4 8" id="KW-0812">Transmembrane</keyword>
<feature type="domain" description="Acyltransferase 3" evidence="9">
    <location>
        <begin position="8"/>
        <end position="347"/>
    </location>
</feature>
<reference evidence="11 12" key="1">
    <citation type="submission" date="2020-02" db="EMBL/GenBank/DDBJ databases">
        <title>Full genome sequence of Nocardioides sp. R-3366.</title>
        <authorList>
            <person name="Im W.-T."/>
        </authorList>
    </citation>
    <scope>NUCLEOTIDE SEQUENCE [LARGE SCALE GENOMIC DNA]</scope>
    <source>
        <strain evidence="11 12">R-3366</strain>
    </source>
</reference>
<organism evidence="11 12">
    <name type="scientific">Nocardioides anomalus</name>
    <dbReference type="NCBI Taxonomy" id="2712223"/>
    <lineage>
        <taxon>Bacteria</taxon>
        <taxon>Bacillati</taxon>
        <taxon>Actinomycetota</taxon>
        <taxon>Actinomycetes</taxon>
        <taxon>Propionibacteriales</taxon>
        <taxon>Nocardioidaceae</taxon>
        <taxon>Nocardioides</taxon>
    </lineage>
</organism>
<keyword evidence="12" id="KW-1185">Reference proteome</keyword>
<feature type="transmembrane region" description="Helical" evidence="8">
    <location>
        <begin position="75"/>
        <end position="94"/>
    </location>
</feature>
<keyword evidence="6 8" id="KW-0472">Membrane</keyword>
<dbReference type="Proteomes" id="UP000502996">
    <property type="component" value="Chromosome"/>
</dbReference>
<dbReference type="EMBL" id="CP049257">
    <property type="protein sequence ID" value="QIG43852.1"/>
    <property type="molecule type" value="Genomic_DNA"/>
</dbReference>
<feature type="transmembrane region" description="Helical" evidence="8">
    <location>
        <begin position="370"/>
        <end position="387"/>
    </location>
</feature>
<gene>
    <name evidence="11" type="ORF">G5V58_14700</name>
</gene>
<dbReference type="InterPro" id="IPR043968">
    <property type="entry name" value="SGNH"/>
</dbReference>
<evidence type="ECO:0000256" key="3">
    <source>
        <dbReference type="ARBA" id="ARBA00022679"/>
    </source>
</evidence>
<evidence type="ECO:0000313" key="11">
    <source>
        <dbReference type="EMBL" id="QIG43852.1"/>
    </source>
</evidence>
<dbReference type="KEGG" id="nano:G5V58_14700"/>
<accession>A0A6G6WF38</accession>
<evidence type="ECO:0000256" key="1">
    <source>
        <dbReference type="ARBA" id="ARBA00004651"/>
    </source>
</evidence>
<evidence type="ECO:0000256" key="2">
    <source>
        <dbReference type="ARBA" id="ARBA00022475"/>
    </source>
</evidence>
<protein>
    <submittedName>
        <fullName evidence="11">Acyltransferase</fullName>
    </submittedName>
</protein>
<dbReference type="GO" id="GO:0009103">
    <property type="term" value="P:lipopolysaccharide biosynthetic process"/>
    <property type="evidence" value="ECO:0007669"/>
    <property type="project" value="TreeGrafter"/>
</dbReference>
<dbReference type="PANTHER" id="PTHR23028">
    <property type="entry name" value="ACETYLTRANSFERASE"/>
    <property type="match status" value="1"/>
</dbReference>
<evidence type="ECO:0000259" key="10">
    <source>
        <dbReference type="Pfam" id="PF19040"/>
    </source>
</evidence>
<feature type="transmembrane region" description="Helical" evidence="8">
    <location>
        <begin position="242"/>
        <end position="259"/>
    </location>
</feature>
<keyword evidence="7 11" id="KW-0012">Acyltransferase</keyword>
<dbReference type="Pfam" id="PF19040">
    <property type="entry name" value="SGNH"/>
    <property type="match status" value="1"/>
</dbReference>
<evidence type="ECO:0000313" key="12">
    <source>
        <dbReference type="Proteomes" id="UP000502996"/>
    </source>
</evidence>
<dbReference type="AlphaFoldDB" id="A0A6G6WF38"/>
<sequence length="706" mass="76443">MQAGFRPDIQGLRALAVLLVILDHAKIGPFHGGFVGVDVFFVISGFLITGLLVSEAERTGRVSLLGFYARRARRILPAATLVIVVTVWIGTRLLSGVEADGAVKDALWATFFLANFKFASDGTDYFQNENPPSPLQHYWSLAVEEQFYVVWPLLVLLLCVYATWRAKRSSGQRSLGPRVRDLGVSPLVVIIGISFAYSVSYSTTDPVSAYFSPFTRAWELGIGALAACLTTRLILLKPGVQAALSWGGLVAVAVASLAFDGTTVFPGYAAALPVVGTAALLAGGLRPAGWGPQRLLSIRPMRLAGDWSYSLYLWHWPALIIIGERWGWDSGWRGAVVMAGVVPLSALSYHYVENPLRRAKLFRVRRMRGVLLYPAVVVLTLPMLAAANNVVQNEVNGGGPPILVPESVAQDPQQDQVVALVKASITAAQADQDVPGDLKPPILQLGEDIPDLGECQYFKINEDRPLCPRGDTDGDKTLVLIGDSHARQWVPALDELAQRYGYVAYYLIREGCPSSDVTPWMVHGGPSTDCAAFQDWAREQVADLQPDAVFLGSEANRRGFTSDDDELVDDVPTMAQMYQEGMEREIDYLSPHAGKVTIIGDPPAVSEEPGPCLSEPGATLGSCLMTEDPVSLTFIDSLRQAAAAKGVPFVETGSWFCSDGLCPSVVGDYIAHRDRTHISRSYAGFLTDELEAQIHLDPAYVAPGAA</sequence>
<dbReference type="GO" id="GO:0016747">
    <property type="term" value="F:acyltransferase activity, transferring groups other than amino-acyl groups"/>
    <property type="evidence" value="ECO:0007669"/>
    <property type="project" value="InterPro"/>
</dbReference>
<evidence type="ECO:0000256" key="7">
    <source>
        <dbReference type="ARBA" id="ARBA00023315"/>
    </source>
</evidence>
<feature type="transmembrane region" description="Helical" evidence="8">
    <location>
        <begin position="265"/>
        <end position="285"/>
    </location>
</feature>
<feature type="transmembrane region" description="Helical" evidence="8">
    <location>
        <begin position="147"/>
        <end position="164"/>
    </location>
</feature>
<keyword evidence="2" id="KW-1003">Cell membrane</keyword>
<feature type="domain" description="SGNH" evidence="10">
    <location>
        <begin position="455"/>
        <end position="691"/>
    </location>
</feature>
<dbReference type="Pfam" id="PF01757">
    <property type="entry name" value="Acyl_transf_3"/>
    <property type="match status" value="1"/>
</dbReference>
<dbReference type="InterPro" id="IPR050879">
    <property type="entry name" value="Acyltransferase_3"/>
</dbReference>
<feature type="transmembrane region" description="Helical" evidence="8">
    <location>
        <begin position="184"/>
        <end position="204"/>
    </location>
</feature>
<evidence type="ECO:0000259" key="9">
    <source>
        <dbReference type="Pfam" id="PF01757"/>
    </source>
</evidence>
<dbReference type="GO" id="GO:0005886">
    <property type="term" value="C:plasma membrane"/>
    <property type="evidence" value="ECO:0007669"/>
    <property type="project" value="UniProtKB-SubCell"/>
</dbReference>
<feature type="transmembrane region" description="Helical" evidence="8">
    <location>
        <begin position="332"/>
        <end position="349"/>
    </location>
</feature>
<evidence type="ECO:0000256" key="8">
    <source>
        <dbReference type="SAM" id="Phobius"/>
    </source>
</evidence>
<evidence type="ECO:0000256" key="4">
    <source>
        <dbReference type="ARBA" id="ARBA00022692"/>
    </source>
</evidence>